<keyword evidence="3" id="KW-1185">Reference proteome</keyword>
<protein>
    <recommendedName>
        <fullName evidence="4">DDE-1 domain-containing protein</fullName>
    </recommendedName>
</protein>
<dbReference type="Proteomes" id="UP001286313">
    <property type="component" value="Unassembled WGS sequence"/>
</dbReference>
<evidence type="ECO:0000313" key="2">
    <source>
        <dbReference type="EMBL" id="KAK3872078.1"/>
    </source>
</evidence>
<evidence type="ECO:0008006" key="4">
    <source>
        <dbReference type="Google" id="ProtNLM"/>
    </source>
</evidence>
<accession>A0AAE1KGL2</accession>
<dbReference type="EMBL" id="JAWQEG010002419">
    <property type="protein sequence ID" value="KAK3872078.1"/>
    <property type="molecule type" value="Genomic_DNA"/>
</dbReference>
<evidence type="ECO:0000256" key="1">
    <source>
        <dbReference type="SAM" id="MobiDB-lite"/>
    </source>
</evidence>
<sequence length="130" mass="14056">MRHDTDSGAELQEIAKIDGDSEVDKIEAADAALPSTTAVAVTPSTTAAAVTQSTAVNTATPSTSSGTQSTPDEPHIKSVKRFWKDFNIRQAVDFMVKAWHNISVATIQHTWEKLLPEKSEASPVQPQVQR</sequence>
<gene>
    <name evidence="2" type="ORF">Pcinc_022819</name>
</gene>
<comment type="caution">
    <text evidence="2">The sequence shown here is derived from an EMBL/GenBank/DDBJ whole genome shotgun (WGS) entry which is preliminary data.</text>
</comment>
<organism evidence="2 3">
    <name type="scientific">Petrolisthes cinctipes</name>
    <name type="common">Flat porcelain crab</name>
    <dbReference type="NCBI Taxonomy" id="88211"/>
    <lineage>
        <taxon>Eukaryota</taxon>
        <taxon>Metazoa</taxon>
        <taxon>Ecdysozoa</taxon>
        <taxon>Arthropoda</taxon>
        <taxon>Crustacea</taxon>
        <taxon>Multicrustacea</taxon>
        <taxon>Malacostraca</taxon>
        <taxon>Eumalacostraca</taxon>
        <taxon>Eucarida</taxon>
        <taxon>Decapoda</taxon>
        <taxon>Pleocyemata</taxon>
        <taxon>Anomura</taxon>
        <taxon>Galatheoidea</taxon>
        <taxon>Porcellanidae</taxon>
        <taxon>Petrolisthes</taxon>
    </lineage>
</organism>
<feature type="compositionally biased region" description="Low complexity" evidence="1">
    <location>
        <begin position="51"/>
        <end position="70"/>
    </location>
</feature>
<reference evidence="2" key="1">
    <citation type="submission" date="2023-10" db="EMBL/GenBank/DDBJ databases">
        <title>Genome assemblies of two species of porcelain crab, Petrolisthes cinctipes and Petrolisthes manimaculis (Anomura: Porcellanidae).</title>
        <authorList>
            <person name="Angst P."/>
        </authorList>
    </citation>
    <scope>NUCLEOTIDE SEQUENCE</scope>
    <source>
        <strain evidence="2">PB745_01</strain>
        <tissue evidence="2">Gill</tissue>
    </source>
</reference>
<dbReference type="AlphaFoldDB" id="A0AAE1KGL2"/>
<proteinExistence type="predicted"/>
<evidence type="ECO:0000313" key="3">
    <source>
        <dbReference type="Proteomes" id="UP001286313"/>
    </source>
</evidence>
<feature type="region of interest" description="Disordered" evidence="1">
    <location>
        <begin position="51"/>
        <end position="75"/>
    </location>
</feature>
<name>A0AAE1KGL2_PETCI</name>